<name>A0A9D9EPG1_9SPIR</name>
<protein>
    <submittedName>
        <fullName evidence="6">RNA methyltransferase</fullName>
    </submittedName>
</protein>
<dbReference type="InterPro" id="IPR004384">
    <property type="entry name" value="RNA_MeTrfase_TrmJ/LasT"/>
</dbReference>
<dbReference type="InterPro" id="IPR029028">
    <property type="entry name" value="Alpha/beta_knot_MTases"/>
</dbReference>
<organism evidence="6 7">
    <name type="scientific">Candidatus Avitreponema avistercoris</name>
    <dbReference type="NCBI Taxonomy" id="2840705"/>
    <lineage>
        <taxon>Bacteria</taxon>
        <taxon>Pseudomonadati</taxon>
        <taxon>Spirochaetota</taxon>
        <taxon>Spirochaetia</taxon>
        <taxon>Spirochaetales</taxon>
        <taxon>Candidatus Avitreponema</taxon>
    </lineage>
</organism>
<dbReference type="Proteomes" id="UP000823616">
    <property type="component" value="Unassembled WGS sequence"/>
</dbReference>
<dbReference type="PANTHER" id="PTHR42786:SF2">
    <property type="entry name" value="TRNA (CYTIDINE_URIDINE-2'-O-)-METHYLTRANSFERASE TRMJ"/>
    <property type="match status" value="1"/>
</dbReference>
<evidence type="ECO:0000256" key="2">
    <source>
        <dbReference type="ARBA" id="ARBA00022603"/>
    </source>
</evidence>
<sequence length="246" mass="26865">MKPLSCAVVLCRPEESRNVGSVCRAMKNMNVSDLRIVGNRSDFDENQVKTLALGAFDIWEKAAFFPPDAGGLAQAVADCSLAAGTTRRKGKRRKAFGLTPEQFASQVAVSGADAKIAVVFGNERTGLTDEELDVCSLSVSIPANPDFASLNLSHAVQVMLYVLVRKLDTRPRGYEPVPLGRLKDAVSGIAADIRRIGLYKYAGGEDNARFLEEIFARALLSERELRRLENLFRKISFIKTKTDPGG</sequence>
<reference evidence="6" key="1">
    <citation type="submission" date="2020-10" db="EMBL/GenBank/DDBJ databases">
        <authorList>
            <person name="Gilroy R."/>
        </authorList>
    </citation>
    <scope>NUCLEOTIDE SEQUENCE</scope>
    <source>
        <strain evidence="6">B3-4054</strain>
    </source>
</reference>
<reference evidence="6" key="2">
    <citation type="journal article" date="2021" name="PeerJ">
        <title>Extensive microbial diversity within the chicken gut microbiome revealed by metagenomics and culture.</title>
        <authorList>
            <person name="Gilroy R."/>
            <person name="Ravi A."/>
            <person name="Getino M."/>
            <person name="Pursley I."/>
            <person name="Horton D.L."/>
            <person name="Alikhan N.F."/>
            <person name="Baker D."/>
            <person name="Gharbi K."/>
            <person name="Hall N."/>
            <person name="Watson M."/>
            <person name="Adriaenssens E.M."/>
            <person name="Foster-Nyarko E."/>
            <person name="Jarju S."/>
            <person name="Secka A."/>
            <person name="Antonio M."/>
            <person name="Oren A."/>
            <person name="Chaudhuri R.R."/>
            <person name="La Ragione R."/>
            <person name="Hildebrand F."/>
            <person name="Pallen M.J."/>
        </authorList>
    </citation>
    <scope>NUCLEOTIDE SEQUENCE</scope>
    <source>
        <strain evidence="6">B3-4054</strain>
    </source>
</reference>
<evidence type="ECO:0000256" key="3">
    <source>
        <dbReference type="ARBA" id="ARBA00022679"/>
    </source>
</evidence>
<dbReference type="InterPro" id="IPR001537">
    <property type="entry name" value="SpoU_MeTrfase"/>
</dbReference>
<proteinExistence type="inferred from homology"/>
<dbReference type="Gene3D" id="3.40.1280.10">
    <property type="match status" value="1"/>
</dbReference>
<dbReference type="PANTHER" id="PTHR42786">
    <property type="entry name" value="TRNA/RRNA METHYLTRANSFERASE"/>
    <property type="match status" value="1"/>
</dbReference>
<comment type="caution">
    <text evidence="6">The sequence shown here is derived from an EMBL/GenBank/DDBJ whole genome shotgun (WGS) entry which is preliminary data.</text>
</comment>
<evidence type="ECO:0000313" key="7">
    <source>
        <dbReference type="Proteomes" id="UP000823616"/>
    </source>
</evidence>
<dbReference type="InterPro" id="IPR029026">
    <property type="entry name" value="tRNA_m1G_MTases_N"/>
</dbReference>
<dbReference type="GO" id="GO:0005829">
    <property type="term" value="C:cytosol"/>
    <property type="evidence" value="ECO:0007669"/>
    <property type="project" value="TreeGrafter"/>
</dbReference>
<evidence type="ECO:0000256" key="4">
    <source>
        <dbReference type="ARBA" id="ARBA00022691"/>
    </source>
</evidence>
<dbReference type="Pfam" id="PF00588">
    <property type="entry name" value="SpoU_methylase"/>
    <property type="match status" value="1"/>
</dbReference>
<gene>
    <name evidence="6" type="ORF">IAA96_06140</name>
</gene>
<dbReference type="GO" id="GO:0002128">
    <property type="term" value="P:tRNA nucleoside ribose methylation"/>
    <property type="evidence" value="ECO:0007669"/>
    <property type="project" value="TreeGrafter"/>
</dbReference>
<evidence type="ECO:0000259" key="5">
    <source>
        <dbReference type="Pfam" id="PF00588"/>
    </source>
</evidence>
<dbReference type="SUPFAM" id="SSF75217">
    <property type="entry name" value="alpha/beta knot"/>
    <property type="match status" value="1"/>
</dbReference>
<evidence type="ECO:0000313" key="6">
    <source>
        <dbReference type="EMBL" id="MBO8450668.1"/>
    </source>
</evidence>
<dbReference type="PIRSF" id="PIRSF004808">
    <property type="entry name" value="LasT"/>
    <property type="match status" value="1"/>
</dbReference>
<keyword evidence="4" id="KW-0949">S-adenosyl-L-methionine</keyword>
<feature type="domain" description="tRNA/rRNA methyltransferase SpoU type" evidence="5">
    <location>
        <begin position="7"/>
        <end position="161"/>
    </location>
</feature>
<comment type="similarity">
    <text evidence="1">Belongs to the class IV-like SAM-binding methyltransferase superfamily. RNA methyltransferase TrmH family.</text>
</comment>
<dbReference type="GO" id="GO:0008173">
    <property type="term" value="F:RNA methyltransferase activity"/>
    <property type="evidence" value="ECO:0007669"/>
    <property type="project" value="InterPro"/>
</dbReference>
<keyword evidence="2 6" id="KW-0489">Methyltransferase</keyword>
<dbReference type="CDD" id="cd18093">
    <property type="entry name" value="SpoU-like_TrmJ"/>
    <property type="match status" value="1"/>
</dbReference>
<evidence type="ECO:0000256" key="1">
    <source>
        <dbReference type="ARBA" id="ARBA00007228"/>
    </source>
</evidence>
<accession>A0A9D9EPG1</accession>
<keyword evidence="3" id="KW-0808">Transferase</keyword>
<dbReference type="EMBL" id="JADIMS010000112">
    <property type="protein sequence ID" value="MBO8450668.1"/>
    <property type="molecule type" value="Genomic_DNA"/>
</dbReference>
<dbReference type="GO" id="GO:0003723">
    <property type="term" value="F:RNA binding"/>
    <property type="evidence" value="ECO:0007669"/>
    <property type="project" value="InterPro"/>
</dbReference>
<dbReference type="AlphaFoldDB" id="A0A9D9EPG1"/>